<feature type="domain" description="IstB-like ATP-binding" evidence="1">
    <location>
        <begin position="22"/>
        <end position="257"/>
    </location>
</feature>
<accession>A0A6I3S4R2</accession>
<gene>
    <name evidence="2" type="ORF">GMD42_13245</name>
</gene>
<dbReference type="InterPro" id="IPR028350">
    <property type="entry name" value="DNAC/IstB-like"/>
</dbReference>
<dbReference type="SUPFAM" id="SSF52540">
    <property type="entry name" value="P-loop containing nucleoside triphosphate hydrolases"/>
    <property type="match status" value="1"/>
</dbReference>
<organism evidence="2 3">
    <name type="scientific">Parasutterella excrementihominis</name>
    <dbReference type="NCBI Taxonomy" id="487175"/>
    <lineage>
        <taxon>Bacteria</taxon>
        <taxon>Pseudomonadati</taxon>
        <taxon>Pseudomonadota</taxon>
        <taxon>Betaproteobacteria</taxon>
        <taxon>Burkholderiales</taxon>
        <taxon>Sutterellaceae</taxon>
        <taxon>Parasutterella</taxon>
    </lineage>
</organism>
<evidence type="ECO:0000259" key="1">
    <source>
        <dbReference type="Pfam" id="PF01695"/>
    </source>
</evidence>
<dbReference type="InterPro" id="IPR027417">
    <property type="entry name" value="P-loop_NTPase"/>
</dbReference>
<dbReference type="InterPro" id="IPR002611">
    <property type="entry name" value="IstB_ATP-bd"/>
</dbReference>
<sequence length="268" mass="31473">MKDTRNTRKNPQSLAERVHRMTKELHLPGFRQRMEETLEDATWQQMTSLEQIYDLLNAEIVRREANTAVKLRRHSNLPLDLINARFEELYESDNRRWDTRLMALVRDGQWMLRETPADLILSGACGVGKSFLAGCCANYMLDRRHSVYFIRAGRLFMDLKVHRVNNTLEKRKAELKRIDLLILDDFLIEDMSEEDCADLLDIINDRNRLKPTIYTSQFKLEGWIERLGNSAMTQAVIDRIAHSSYRLHLEGSSQRRSVEVKENLSNHR</sequence>
<dbReference type="EMBL" id="WNCL01000097">
    <property type="protein sequence ID" value="MTU44523.1"/>
    <property type="molecule type" value="Genomic_DNA"/>
</dbReference>
<evidence type="ECO:0000313" key="2">
    <source>
        <dbReference type="EMBL" id="MTU44523.1"/>
    </source>
</evidence>
<dbReference type="Gene3D" id="3.40.50.300">
    <property type="entry name" value="P-loop containing nucleotide triphosphate hydrolases"/>
    <property type="match status" value="1"/>
</dbReference>
<dbReference type="CDD" id="cd00009">
    <property type="entry name" value="AAA"/>
    <property type="match status" value="1"/>
</dbReference>
<protein>
    <recommendedName>
        <fullName evidence="1">IstB-like ATP-binding domain-containing protein</fullName>
    </recommendedName>
</protein>
<dbReference type="GO" id="GO:0005524">
    <property type="term" value="F:ATP binding"/>
    <property type="evidence" value="ECO:0007669"/>
    <property type="project" value="InterPro"/>
</dbReference>
<reference evidence="2 3" key="1">
    <citation type="journal article" date="2019" name="Nat. Med.">
        <title>A library of human gut bacterial isolates paired with longitudinal multiomics data enables mechanistic microbiome research.</title>
        <authorList>
            <person name="Poyet M."/>
            <person name="Groussin M."/>
            <person name="Gibbons S.M."/>
            <person name="Avila-Pacheco J."/>
            <person name="Jiang X."/>
            <person name="Kearney S.M."/>
            <person name="Perrotta A.R."/>
            <person name="Berdy B."/>
            <person name="Zhao S."/>
            <person name="Lieberman T.D."/>
            <person name="Swanson P.K."/>
            <person name="Smith M."/>
            <person name="Roesemann S."/>
            <person name="Alexander J.E."/>
            <person name="Rich S.A."/>
            <person name="Livny J."/>
            <person name="Vlamakis H."/>
            <person name="Clish C."/>
            <person name="Bullock K."/>
            <person name="Deik A."/>
            <person name="Scott J."/>
            <person name="Pierce K.A."/>
            <person name="Xavier R.J."/>
            <person name="Alm E.J."/>
        </authorList>
    </citation>
    <scope>NUCLEOTIDE SEQUENCE [LARGE SCALE GENOMIC DNA]</scope>
    <source>
        <strain evidence="2 3">BIOML-A2</strain>
    </source>
</reference>
<dbReference type="PANTHER" id="PTHR30050">
    <property type="entry name" value="CHROMOSOMAL REPLICATION INITIATOR PROTEIN DNAA"/>
    <property type="match status" value="1"/>
</dbReference>
<dbReference type="RefSeq" id="WP_155166117.1">
    <property type="nucleotide sequence ID" value="NZ_WNBY01000034.1"/>
</dbReference>
<dbReference type="PANTHER" id="PTHR30050:SF4">
    <property type="entry name" value="ATP-BINDING PROTEIN RV3427C IN INSERTION SEQUENCE-RELATED"/>
    <property type="match status" value="1"/>
</dbReference>
<dbReference type="GO" id="GO:0006260">
    <property type="term" value="P:DNA replication"/>
    <property type="evidence" value="ECO:0007669"/>
    <property type="project" value="TreeGrafter"/>
</dbReference>
<evidence type="ECO:0000313" key="3">
    <source>
        <dbReference type="Proteomes" id="UP000462362"/>
    </source>
</evidence>
<name>A0A6I3S4R2_9BURK</name>
<proteinExistence type="predicted"/>
<dbReference type="AlphaFoldDB" id="A0A6I3S4R2"/>
<dbReference type="Pfam" id="PF01695">
    <property type="entry name" value="IstB_IS21"/>
    <property type="match status" value="1"/>
</dbReference>
<comment type="caution">
    <text evidence="2">The sequence shown here is derived from an EMBL/GenBank/DDBJ whole genome shotgun (WGS) entry which is preliminary data.</text>
</comment>
<dbReference type="Proteomes" id="UP000462362">
    <property type="component" value="Unassembled WGS sequence"/>
</dbReference>
<dbReference type="PIRSF" id="PIRSF003073">
    <property type="entry name" value="DNAC_TnpB_IstB"/>
    <property type="match status" value="1"/>
</dbReference>